<feature type="chain" id="PRO_5011741251" description="DUF1513 domain-containing protein" evidence="1">
    <location>
        <begin position="31"/>
        <end position="366"/>
    </location>
</feature>
<keyword evidence="3" id="KW-1185">Reference proteome</keyword>
<organism evidence="2 3">
    <name type="scientific">Onishia taeanensis</name>
    <dbReference type="NCBI Taxonomy" id="284577"/>
    <lineage>
        <taxon>Bacteria</taxon>
        <taxon>Pseudomonadati</taxon>
        <taxon>Pseudomonadota</taxon>
        <taxon>Gammaproteobacteria</taxon>
        <taxon>Oceanospirillales</taxon>
        <taxon>Halomonadaceae</taxon>
        <taxon>Onishia</taxon>
    </lineage>
</organism>
<accession>A0A1G7NCB1</accession>
<evidence type="ECO:0008006" key="4">
    <source>
        <dbReference type="Google" id="ProtNLM"/>
    </source>
</evidence>
<dbReference type="STRING" id="284577.SAMN05216571_101359"/>
<dbReference type="Proteomes" id="UP000198641">
    <property type="component" value="Unassembled WGS sequence"/>
</dbReference>
<dbReference type="InterPro" id="IPR008311">
    <property type="entry name" value="UCP028101"/>
</dbReference>
<dbReference type="Gene3D" id="2.130.10.10">
    <property type="entry name" value="YVTN repeat-like/Quinoprotein amine dehydrogenase"/>
    <property type="match status" value="1"/>
</dbReference>
<keyword evidence="1" id="KW-0732">Signal</keyword>
<evidence type="ECO:0000256" key="1">
    <source>
        <dbReference type="SAM" id="SignalP"/>
    </source>
</evidence>
<dbReference type="Pfam" id="PF07433">
    <property type="entry name" value="DUF1513"/>
    <property type="match status" value="1"/>
</dbReference>
<dbReference type="InterPro" id="IPR015943">
    <property type="entry name" value="WD40/YVTN_repeat-like_dom_sf"/>
</dbReference>
<feature type="signal peptide" evidence="1">
    <location>
        <begin position="1"/>
        <end position="30"/>
    </location>
</feature>
<evidence type="ECO:0000313" key="2">
    <source>
        <dbReference type="EMBL" id="SDF71735.1"/>
    </source>
</evidence>
<dbReference type="AlphaFoldDB" id="A0A1G7NCB1"/>
<proteinExistence type="predicted"/>
<name>A0A1G7NCB1_9GAMM</name>
<evidence type="ECO:0000313" key="3">
    <source>
        <dbReference type="Proteomes" id="UP000198641"/>
    </source>
</evidence>
<dbReference type="EMBL" id="FNCI01000001">
    <property type="protein sequence ID" value="SDF71735.1"/>
    <property type="molecule type" value="Genomic_DNA"/>
</dbReference>
<sequence length="366" mass="40107">MVTNMWQRREFLKAAMLGLGSLGLPALCWAQGEHQDAWLWSAIDDAQGHQLLGYQPSTGNRFRAPVPERCHGGCRRPGQPQIALFSRRPGRLAHVLDGNEQREVTRITAGPDHHFYGHGAYSPDGRLLYATANRIKDSAGVIRVFNAENDYALEGEIDLAGIGPHELRLMPDGQTLAVGLGGIRTHPDYGRVKLNLDDMAPALLLVDRLSGAILERHAPSHHQLSCRHLDVAPDGSVLAGYQFQGPAWEQQPLLAFREPDGSFAEMALPDDLTDTLRHYIASIAMAPDAPLALITAPRGHRVLLLDRNERRLIASHHLPDAAGALPDGNGGFWVSSGEGEIFRVPGDGSQPQRLDALDLRWDNHLS</sequence>
<reference evidence="2 3" key="1">
    <citation type="submission" date="2016-10" db="EMBL/GenBank/DDBJ databases">
        <authorList>
            <person name="de Groot N.N."/>
        </authorList>
    </citation>
    <scope>NUCLEOTIDE SEQUENCE [LARGE SCALE GENOMIC DNA]</scope>
    <source>
        <strain evidence="2 3">BH539</strain>
    </source>
</reference>
<gene>
    <name evidence="2" type="ORF">SAMN05216571_101359</name>
</gene>
<dbReference type="InterPro" id="IPR006311">
    <property type="entry name" value="TAT_signal"/>
</dbReference>
<dbReference type="PIRSF" id="PIRSF028101">
    <property type="entry name" value="UCP028101"/>
    <property type="match status" value="1"/>
</dbReference>
<protein>
    <recommendedName>
        <fullName evidence="4">DUF1513 domain-containing protein</fullName>
    </recommendedName>
</protein>
<dbReference type="PROSITE" id="PS51318">
    <property type="entry name" value="TAT"/>
    <property type="match status" value="1"/>
</dbReference>
<dbReference type="SUPFAM" id="SSF82171">
    <property type="entry name" value="DPP6 N-terminal domain-like"/>
    <property type="match status" value="1"/>
</dbReference>